<keyword evidence="1" id="KW-0472">Membrane</keyword>
<dbReference type="PROSITE" id="PS51108">
    <property type="entry name" value="PTS_EIID"/>
    <property type="match status" value="1"/>
</dbReference>
<dbReference type="GO" id="GO:0005886">
    <property type="term" value="C:plasma membrane"/>
    <property type="evidence" value="ECO:0007669"/>
    <property type="project" value="TreeGrafter"/>
</dbReference>
<dbReference type="RefSeq" id="WP_104871078.1">
    <property type="nucleotide sequence ID" value="NZ_PUAP01000011.1"/>
</dbReference>
<evidence type="ECO:0000313" key="2">
    <source>
        <dbReference type="EMBL" id="PQF24650.1"/>
    </source>
</evidence>
<dbReference type="EMBL" id="PUAP01000011">
    <property type="protein sequence ID" value="PQF24650.1"/>
    <property type="molecule type" value="Genomic_DNA"/>
</dbReference>
<feature type="transmembrane region" description="Helical" evidence="1">
    <location>
        <begin position="125"/>
        <end position="150"/>
    </location>
</feature>
<keyword evidence="1" id="KW-0812">Transmembrane</keyword>
<sequence length="274" mass="30065">MMISDKKITKKDLKKIFFRSFTLEASWNFERQQNMGFEFAMADLIEKLYGDDKEARAQAGARHLEFFNTSAPLSTFIMGIVASMEERNANDPRNFDPGSITNIKTALMGPLAGIGDSFFWGTLRVIATGVGTSLALNGSILGPLLFLLIYNVPTYTIRYFGTMKGYEFGTTILENVESSGLMKSLMYGASILGLMVIGGMTGNMVTVKVAGSIGQGDDLQKFQDILDGILPNLLSVVAVMLIYYLLKKGVKTTYLLFGIFAFGIIAAYFGFLTV</sequence>
<dbReference type="Pfam" id="PF03613">
    <property type="entry name" value="EIID-AGA"/>
    <property type="match status" value="1"/>
</dbReference>
<accession>A0A2S7RX99</accession>
<proteinExistence type="predicted"/>
<dbReference type="AlphaFoldDB" id="A0A2S7RX99"/>
<reference evidence="2 3" key="1">
    <citation type="journal article" date="2018" name="Pathog. Dis.">
        <title>Whole-genome sequencing based characterization of antimicrobial resistance in Enterococcus.</title>
        <authorList>
            <person name="Tyson G."/>
        </authorList>
    </citation>
    <scope>NUCLEOTIDE SEQUENCE [LARGE SCALE GENOMIC DNA]</scope>
    <source>
        <strain evidence="2 3">CVM N55263</strain>
    </source>
</reference>
<gene>
    <name evidence="2" type="ORF">CUS89_03620</name>
</gene>
<name>A0A2S7RX99_ENTMU</name>
<dbReference type="Proteomes" id="UP000237934">
    <property type="component" value="Unassembled WGS sequence"/>
</dbReference>
<dbReference type="InterPro" id="IPR050303">
    <property type="entry name" value="GatZ_KbaZ_carbometab"/>
</dbReference>
<protein>
    <submittedName>
        <fullName evidence="2">PTS mannose transporter subunit IID</fullName>
    </submittedName>
</protein>
<feature type="transmembrane region" description="Helical" evidence="1">
    <location>
        <begin position="225"/>
        <end position="246"/>
    </location>
</feature>
<feature type="transmembrane region" description="Helical" evidence="1">
    <location>
        <begin position="253"/>
        <end position="271"/>
    </location>
</feature>
<evidence type="ECO:0000313" key="3">
    <source>
        <dbReference type="Proteomes" id="UP000237934"/>
    </source>
</evidence>
<keyword evidence="1" id="KW-1133">Transmembrane helix</keyword>
<dbReference type="GO" id="GO:0009401">
    <property type="term" value="P:phosphoenolpyruvate-dependent sugar phosphotransferase system"/>
    <property type="evidence" value="ECO:0007669"/>
    <property type="project" value="InterPro"/>
</dbReference>
<dbReference type="InterPro" id="IPR004704">
    <property type="entry name" value="PTS_IID_man"/>
</dbReference>
<dbReference type="PANTHER" id="PTHR32502">
    <property type="entry name" value="N-ACETYLGALACTOSAMINE PERMEASE II COMPONENT-RELATED"/>
    <property type="match status" value="1"/>
</dbReference>
<dbReference type="PANTHER" id="PTHR32502:SF23">
    <property type="entry name" value="TRANSPORT PROTEIN, PTS SYSTEM"/>
    <property type="match status" value="1"/>
</dbReference>
<evidence type="ECO:0000256" key="1">
    <source>
        <dbReference type="SAM" id="Phobius"/>
    </source>
</evidence>
<feature type="transmembrane region" description="Helical" evidence="1">
    <location>
        <begin position="185"/>
        <end position="205"/>
    </location>
</feature>
<comment type="caution">
    <text evidence="2">The sequence shown here is derived from an EMBL/GenBank/DDBJ whole genome shotgun (WGS) entry which is preliminary data.</text>
</comment>
<organism evidence="2 3">
    <name type="scientific">Enterococcus mundtii</name>
    <dbReference type="NCBI Taxonomy" id="53346"/>
    <lineage>
        <taxon>Bacteria</taxon>
        <taxon>Bacillati</taxon>
        <taxon>Bacillota</taxon>
        <taxon>Bacilli</taxon>
        <taxon>Lactobacillales</taxon>
        <taxon>Enterococcaceae</taxon>
        <taxon>Enterococcus</taxon>
    </lineage>
</organism>